<comment type="caution">
    <text evidence="10">The sequence shown here is derived from an EMBL/GenBank/DDBJ whole genome shotgun (WGS) entry which is preliminary data.</text>
</comment>
<dbReference type="GO" id="GO:0016853">
    <property type="term" value="F:isomerase activity"/>
    <property type="evidence" value="ECO:0007669"/>
    <property type="project" value="UniProtKB-KW"/>
</dbReference>
<keyword evidence="5" id="KW-0547">Nucleotide-binding</keyword>
<sequence>MTTIYPVIMCGGAGTRLWPVSRKASPKQYHALVNERTMLEDTVLRVAKAGELDIAPPSFVSAQDHADIIKTQCKNQGISPLFLILEPFGRNTAPVAAIVSEIFQAHDPDGLVLLLPADHFIQDAAGFWARIKDGIAQAQAGALMTLGIHPTSPETGYGYIRSGDPTGTNTYMVDAFVEKPELSIAKQYLDSGDYYWNAGIFLFAPDAMLSAFKSHAPEFLIPCQNTLSKSPNQDGMIVLDADEFAKCPANSIDFAIMEKADNVGLIAPVDIGWNDIGSWTALYELTKSENGNAISENVIQIDCEGTIIRTDGPLVAGVGLDNFIVIATHDAVLVMPKDRAQDVKSIIAQLEDKKLTDLL</sequence>
<keyword evidence="6" id="KW-0342">GTP-binding</keyword>
<dbReference type="InterPro" id="IPR051161">
    <property type="entry name" value="Mannose-6P_isomerase_type2"/>
</dbReference>
<evidence type="ECO:0000259" key="9">
    <source>
        <dbReference type="Pfam" id="PF22640"/>
    </source>
</evidence>
<evidence type="ECO:0000256" key="1">
    <source>
        <dbReference type="ARBA" id="ARBA00006115"/>
    </source>
</evidence>
<dbReference type="InterPro" id="IPR005835">
    <property type="entry name" value="NTP_transferase_dom"/>
</dbReference>
<dbReference type="InterPro" id="IPR029044">
    <property type="entry name" value="Nucleotide-diphossugar_trans"/>
</dbReference>
<gene>
    <name evidence="10" type="primary">cpsB</name>
    <name evidence="10" type="ORF">ENJ42_00180</name>
</gene>
<evidence type="ECO:0000256" key="4">
    <source>
        <dbReference type="ARBA" id="ARBA00022695"/>
    </source>
</evidence>
<keyword evidence="10" id="KW-0413">Isomerase</keyword>
<feature type="domain" description="Nucleotidyl transferase" evidence="8">
    <location>
        <begin position="6"/>
        <end position="287"/>
    </location>
</feature>
<keyword evidence="3 10" id="KW-0808">Transferase</keyword>
<dbReference type="PANTHER" id="PTHR46390">
    <property type="entry name" value="MANNOSE-1-PHOSPHATE GUANYLYLTRANSFERASE"/>
    <property type="match status" value="1"/>
</dbReference>
<dbReference type="PANTHER" id="PTHR46390:SF1">
    <property type="entry name" value="MANNOSE-1-PHOSPHATE GUANYLYLTRANSFERASE"/>
    <property type="match status" value="1"/>
</dbReference>
<dbReference type="Pfam" id="PF00483">
    <property type="entry name" value="NTP_transferase"/>
    <property type="match status" value="1"/>
</dbReference>
<comment type="similarity">
    <text evidence="1">Belongs to the mannose-6-phosphate isomerase type 2 family.</text>
</comment>
<dbReference type="SUPFAM" id="SSF53448">
    <property type="entry name" value="Nucleotide-diphospho-sugar transferases"/>
    <property type="match status" value="1"/>
</dbReference>
<dbReference type="Proteomes" id="UP000885830">
    <property type="component" value="Unassembled WGS sequence"/>
</dbReference>
<dbReference type="GO" id="GO:0009298">
    <property type="term" value="P:GDP-mannose biosynthetic process"/>
    <property type="evidence" value="ECO:0007669"/>
    <property type="project" value="TreeGrafter"/>
</dbReference>
<dbReference type="FunFam" id="3.90.550.10:FF:000046">
    <property type="entry name" value="Mannose-1-phosphate guanylyltransferase (GDP)"/>
    <property type="match status" value="1"/>
</dbReference>
<evidence type="ECO:0000256" key="2">
    <source>
        <dbReference type="ARBA" id="ARBA00012387"/>
    </source>
</evidence>
<evidence type="ECO:0000256" key="5">
    <source>
        <dbReference type="ARBA" id="ARBA00022741"/>
    </source>
</evidence>
<dbReference type="InterPro" id="IPR054566">
    <property type="entry name" value="ManC/GMP-like_b-helix"/>
</dbReference>
<organism evidence="10">
    <name type="scientific">Hellea balneolensis</name>
    <dbReference type="NCBI Taxonomy" id="287478"/>
    <lineage>
        <taxon>Bacteria</taxon>
        <taxon>Pseudomonadati</taxon>
        <taxon>Pseudomonadota</taxon>
        <taxon>Alphaproteobacteria</taxon>
        <taxon>Maricaulales</taxon>
        <taxon>Robiginitomaculaceae</taxon>
        <taxon>Hellea</taxon>
    </lineage>
</organism>
<evidence type="ECO:0000259" key="8">
    <source>
        <dbReference type="Pfam" id="PF00483"/>
    </source>
</evidence>
<dbReference type="AlphaFoldDB" id="A0A7C5LSY2"/>
<dbReference type="InterPro" id="IPR049577">
    <property type="entry name" value="GMPP_N"/>
</dbReference>
<protein>
    <recommendedName>
        <fullName evidence="2">mannose-1-phosphate guanylyltransferase</fullName>
        <ecNumber evidence="2">2.7.7.13</ecNumber>
    </recommendedName>
</protein>
<accession>A0A7C5LSY2</accession>
<feature type="domain" description="MannoseP isomerase/GMP-like beta-helix" evidence="9">
    <location>
        <begin position="297"/>
        <end position="350"/>
    </location>
</feature>
<dbReference type="EMBL" id="DRMJ01000012">
    <property type="protein sequence ID" value="HHL42009.1"/>
    <property type="molecule type" value="Genomic_DNA"/>
</dbReference>
<comment type="catalytic activity">
    <reaction evidence="7">
        <text>alpha-D-mannose 1-phosphate + GTP + H(+) = GDP-alpha-D-mannose + diphosphate</text>
        <dbReference type="Rhea" id="RHEA:15229"/>
        <dbReference type="ChEBI" id="CHEBI:15378"/>
        <dbReference type="ChEBI" id="CHEBI:33019"/>
        <dbReference type="ChEBI" id="CHEBI:37565"/>
        <dbReference type="ChEBI" id="CHEBI:57527"/>
        <dbReference type="ChEBI" id="CHEBI:58409"/>
        <dbReference type="EC" id="2.7.7.13"/>
    </reaction>
</comment>
<dbReference type="EC" id="2.7.7.13" evidence="2"/>
<evidence type="ECO:0000256" key="6">
    <source>
        <dbReference type="ARBA" id="ARBA00023134"/>
    </source>
</evidence>
<evidence type="ECO:0000256" key="7">
    <source>
        <dbReference type="ARBA" id="ARBA00047343"/>
    </source>
</evidence>
<dbReference type="SUPFAM" id="SSF159283">
    <property type="entry name" value="Guanosine diphospho-D-mannose pyrophosphorylase/mannose-6-phosphate isomerase linker domain"/>
    <property type="match status" value="1"/>
</dbReference>
<dbReference type="CDD" id="cd02509">
    <property type="entry name" value="GDP-M1P_Guanylyltransferase"/>
    <property type="match status" value="1"/>
</dbReference>
<dbReference type="GO" id="GO:0004475">
    <property type="term" value="F:mannose-1-phosphate guanylyltransferase (GTP) activity"/>
    <property type="evidence" value="ECO:0007669"/>
    <property type="project" value="UniProtKB-EC"/>
</dbReference>
<dbReference type="Pfam" id="PF22640">
    <property type="entry name" value="ManC_GMP_beta-helix"/>
    <property type="match status" value="1"/>
</dbReference>
<evidence type="ECO:0000256" key="3">
    <source>
        <dbReference type="ARBA" id="ARBA00022679"/>
    </source>
</evidence>
<keyword evidence="4 10" id="KW-0548">Nucleotidyltransferase</keyword>
<proteinExistence type="inferred from homology"/>
<name>A0A7C5LSY2_9PROT</name>
<evidence type="ECO:0000313" key="10">
    <source>
        <dbReference type="EMBL" id="HHL42009.1"/>
    </source>
</evidence>
<dbReference type="Gene3D" id="3.90.550.10">
    <property type="entry name" value="Spore Coat Polysaccharide Biosynthesis Protein SpsA, Chain A"/>
    <property type="match status" value="1"/>
</dbReference>
<reference evidence="10" key="1">
    <citation type="journal article" date="2020" name="mSystems">
        <title>Genome- and Community-Level Interaction Insights into Carbon Utilization and Element Cycling Functions of Hydrothermarchaeota in Hydrothermal Sediment.</title>
        <authorList>
            <person name="Zhou Z."/>
            <person name="Liu Y."/>
            <person name="Xu W."/>
            <person name="Pan J."/>
            <person name="Luo Z.H."/>
            <person name="Li M."/>
        </authorList>
    </citation>
    <scope>NUCLEOTIDE SEQUENCE [LARGE SCALE GENOMIC DNA]</scope>
    <source>
        <strain evidence="10">HyVt-485</strain>
    </source>
</reference>
<dbReference type="GO" id="GO:0005525">
    <property type="term" value="F:GTP binding"/>
    <property type="evidence" value="ECO:0007669"/>
    <property type="project" value="UniProtKB-KW"/>
</dbReference>